<dbReference type="InterPro" id="IPR008918">
    <property type="entry name" value="HhH2"/>
</dbReference>
<name>A0AAP6JDR1_9GAMM</name>
<dbReference type="PANTHER" id="PTHR42646:SF2">
    <property type="entry name" value="5'-3' EXONUCLEASE FAMILY PROTEIN"/>
    <property type="match status" value="1"/>
</dbReference>
<dbReference type="Pfam" id="PF02739">
    <property type="entry name" value="5_3_exonuc_N"/>
    <property type="match status" value="1"/>
</dbReference>
<proteinExistence type="predicted"/>
<feature type="domain" description="5'-3' exonuclease" evidence="4">
    <location>
        <begin position="2"/>
        <end position="263"/>
    </location>
</feature>
<sequence length="291" mass="31997">MLYLLDASIFLFRGWFALPDSITTAAGEPANAFRGFATTLVDLLPETGGQPLLICFDESLSSSFRNEIDPDYKANRELPPPELECQFRWARTLSEALGLPVLASDYFEADDLMASAARLARDQALPITLISRDKDLAQLLRPGDYFWEGPGKAARDRDAVAERFGFPPERMADYLALVGDPVDNIPGVPGIGAKTAARLFSLYSDLDALYADLDGLLEHGLRGAARLRERLQAHREVAFRARALTRLRDDAPLPFDALPPRGPVDPSALNELDRLVGLGRANRRKLGLAHA</sequence>
<dbReference type="AlphaFoldDB" id="A0AAP6JDR1"/>
<evidence type="ECO:0000313" key="6">
    <source>
        <dbReference type="Proteomes" id="UP001302316"/>
    </source>
</evidence>
<dbReference type="SUPFAM" id="SSF47807">
    <property type="entry name" value="5' to 3' exonuclease, C-terminal subdomain"/>
    <property type="match status" value="1"/>
</dbReference>
<dbReference type="FunFam" id="1.10.150.20:FF:000003">
    <property type="entry name" value="DNA polymerase I"/>
    <property type="match status" value="1"/>
</dbReference>
<dbReference type="Gene3D" id="1.10.150.20">
    <property type="entry name" value="5' to 3' exonuclease, C-terminal subdomain"/>
    <property type="match status" value="1"/>
</dbReference>
<dbReference type="Gene3D" id="3.40.50.1010">
    <property type="entry name" value="5'-nuclease"/>
    <property type="match status" value="1"/>
</dbReference>
<dbReference type="SUPFAM" id="SSF88723">
    <property type="entry name" value="PIN domain-like"/>
    <property type="match status" value="1"/>
</dbReference>
<dbReference type="GO" id="GO:0033567">
    <property type="term" value="P:DNA replication, Okazaki fragment processing"/>
    <property type="evidence" value="ECO:0007669"/>
    <property type="project" value="InterPro"/>
</dbReference>
<evidence type="ECO:0000256" key="1">
    <source>
        <dbReference type="ARBA" id="ARBA00022722"/>
    </source>
</evidence>
<dbReference type="CDD" id="cd09898">
    <property type="entry name" value="H3TH_53EXO"/>
    <property type="match status" value="1"/>
</dbReference>
<organism evidence="5 6">
    <name type="scientific">Natronospira elongata</name>
    <dbReference type="NCBI Taxonomy" id="3110268"/>
    <lineage>
        <taxon>Bacteria</taxon>
        <taxon>Pseudomonadati</taxon>
        <taxon>Pseudomonadota</taxon>
        <taxon>Gammaproteobacteria</taxon>
        <taxon>Natronospirales</taxon>
        <taxon>Natronospiraceae</taxon>
        <taxon>Natronospira</taxon>
    </lineage>
</organism>
<dbReference type="InterPro" id="IPR020046">
    <property type="entry name" value="5-3_exonucl_a-hlix_arch_N"/>
</dbReference>
<dbReference type="PANTHER" id="PTHR42646">
    <property type="entry name" value="FLAP ENDONUCLEASE XNI"/>
    <property type="match status" value="1"/>
</dbReference>
<dbReference type="InterPro" id="IPR002421">
    <property type="entry name" value="5-3_exonuclease"/>
</dbReference>
<evidence type="ECO:0000256" key="3">
    <source>
        <dbReference type="ARBA" id="ARBA00023125"/>
    </source>
</evidence>
<accession>A0AAP6JDR1</accession>
<evidence type="ECO:0000256" key="2">
    <source>
        <dbReference type="ARBA" id="ARBA00022801"/>
    </source>
</evidence>
<evidence type="ECO:0000259" key="4">
    <source>
        <dbReference type="SMART" id="SM00475"/>
    </source>
</evidence>
<keyword evidence="3" id="KW-0238">DNA-binding</keyword>
<reference evidence="5 6" key="1">
    <citation type="submission" date="2023-12" db="EMBL/GenBank/DDBJ databases">
        <title>Whole-genome sequencing of halo(alkali)philic microorganisms from hypersaline lakes.</title>
        <authorList>
            <person name="Sorokin D.Y."/>
            <person name="Merkel A.Y."/>
            <person name="Messina E."/>
            <person name="Yakimov M."/>
        </authorList>
    </citation>
    <scope>NUCLEOTIDE SEQUENCE [LARGE SCALE GENOMIC DNA]</scope>
    <source>
        <strain evidence="5 6">AB-CW1</strain>
    </source>
</reference>
<dbReference type="CDD" id="cd09859">
    <property type="entry name" value="PIN_53EXO"/>
    <property type="match status" value="1"/>
</dbReference>
<dbReference type="SMART" id="SM00475">
    <property type="entry name" value="53EXOc"/>
    <property type="match status" value="1"/>
</dbReference>
<dbReference type="Proteomes" id="UP001302316">
    <property type="component" value="Unassembled WGS sequence"/>
</dbReference>
<keyword evidence="2" id="KW-0378">Hydrolase</keyword>
<dbReference type="GO" id="GO:0008409">
    <property type="term" value="F:5'-3' exonuclease activity"/>
    <property type="evidence" value="ECO:0007669"/>
    <property type="project" value="InterPro"/>
</dbReference>
<protein>
    <submittedName>
        <fullName evidence="5">5'-3' exonuclease H3TH domain-containing protein</fullName>
    </submittedName>
</protein>
<gene>
    <name evidence="5" type="ORF">VCB98_03795</name>
</gene>
<comment type="caution">
    <text evidence="5">The sequence shown here is derived from an EMBL/GenBank/DDBJ whole genome shotgun (WGS) entry which is preliminary data.</text>
</comment>
<dbReference type="Pfam" id="PF01367">
    <property type="entry name" value="5_3_exonuc"/>
    <property type="match status" value="1"/>
</dbReference>
<keyword evidence="5" id="KW-0269">Exonuclease</keyword>
<dbReference type="EMBL" id="JAYGII010000005">
    <property type="protein sequence ID" value="MEA5444938.1"/>
    <property type="molecule type" value="Genomic_DNA"/>
</dbReference>
<dbReference type="InterPro" id="IPR020045">
    <property type="entry name" value="DNA_polI_H3TH"/>
</dbReference>
<evidence type="ECO:0000313" key="5">
    <source>
        <dbReference type="EMBL" id="MEA5444938.1"/>
    </source>
</evidence>
<dbReference type="RefSeq" id="WP_346050569.1">
    <property type="nucleotide sequence ID" value="NZ_JAYGII010000005.1"/>
</dbReference>
<dbReference type="GO" id="GO:0003677">
    <property type="term" value="F:DNA binding"/>
    <property type="evidence" value="ECO:0007669"/>
    <property type="project" value="UniProtKB-KW"/>
</dbReference>
<dbReference type="InterPro" id="IPR038969">
    <property type="entry name" value="FEN"/>
</dbReference>
<dbReference type="InterPro" id="IPR036279">
    <property type="entry name" value="5-3_exonuclease_C_sf"/>
</dbReference>
<dbReference type="GO" id="GO:0017108">
    <property type="term" value="F:5'-flap endonuclease activity"/>
    <property type="evidence" value="ECO:0007669"/>
    <property type="project" value="InterPro"/>
</dbReference>
<keyword evidence="1" id="KW-0540">Nuclease</keyword>
<dbReference type="SMART" id="SM00279">
    <property type="entry name" value="HhH2"/>
    <property type="match status" value="1"/>
</dbReference>
<keyword evidence="6" id="KW-1185">Reference proteome</keyword>
<dbReference type="InterPro" id="IPR029060">
    <property type="entry name" value="PIN-like_dom_sf"/>
</dbReference>